<feature type="domain" description="Histidine kinase" evidence="8">
    <location>
        <begin position="228"/>
        <end position="438"/>
    </location>
</feature>
<evidence type="ECO:0000256" key="5">
    <source>
        <dbReference type="ARBA" id="ARBA00022777"/>
    </source>
</evidence>
<comment type="catalytic activity">
    <reaction evidence="1">
        <text>ATP + protein L-histidine = ADP + protein N-phospho-L-histidine.</text>
        <dbReference type="EC" id="2.7.13.3"/>
    </reaction>
</comment>
<evidence type="ECO:0000256" key="4">
    <source>
        <dbReference type="ARBA" id="ARBA00022679"/>
    </source>
</evidence>
<proteinExistence type="predicted"/>
<evidence type="ECO:0000313" key="12">
    <source>
        <dbReference type="EMBL" id="SFM92642.1"/>
    </source>
</evidence>
<dbReference type="Pfam" id="PF01627">
    <property type="entry name" value="Hpt"/>
    <property type="match status" value="1"/>
</dbReference>
<feature type="modified residue" description="Phosphohistidine" evidence="6">
    <location>
        <position position="50"/>
    </location>
</feature>
<evidence type="ECO:0000259" key="8">
    <source>
        <dbReference type="PROSITE" id="PS50109"/>
    </source>
</evidence>
<dbReference type="PANTHER" id="PTHR43395:SF1">
    <property type="entry name" value="CHEMOTAXIS PROTEIN CHEA"/>
    <property type="match status" value="1"/>
</dbReference>
<dbReference type="Pfam" id="PF01584">
    <property type="entry name" value="CheW"/>
    <property type="match status" value="1"/>
</dbReference>
<dbReference type="PANTHER" id="PTHR43395">
    <property type="entry name" value="SENSOR HISTIDINE KINASE CHEA"/>
    <property type="match status" value="1"/>
</dbReference>
<dbReference type="InterPro" id="IPR008207">
    <property type="entry name" value="Sig_transdc_His_kin_Hpt_dom"/>
</dbReference>
<dbReference type="Proteomes" id="UP000199611">
    <property type="component" value="Unassembled WGS sequence"/>
</dbReference>
<dbReference type="GO" id="GO:0000155">
    <property type="term" value="F:phosphorelay sensor kinase activity"/>
    <property type="evidence" value="ECO:0007669"/>
    <property type="project" value="UniProtKB-ARBA"/>
</dbReference>
<feature type="domain" description="HPt" evidence="11">
    <location>
        <begin position="3"/>
        <end position="107"/>
    </location>
</feature>
<reference evidence="13" key="1">
    <citation type="submission" date="2016-10" db="EMBL/GenBank/DDBJ databases">
        <authorList>
            <person name="Varghese N."/>
            <person name="Submissions S."/>
        </authorList>
    </citation>
    <scope>NUCLEOTIDE SEQUENCE [LARGE SCALE GENOMIC DNA]</scope>
    <source>
        <strain evidence="13">DSM 9990</strain>
    </source>
</reference>
<evidence type="ECO:0000259" key="11">
    <source>
        <dbReference type="PROSITE" id="PS50894"/>
    </source>
</evidence>
<dbReference type="AlphaFoldDB" id="A0A1I4UUI8"/>
<dbReference type="CDD" id="cd00088">
    <property type="entry name" value="HPT"/>
    <property type="match status" value="1"/>
</dbReference>
<dbReference type="GO" id="GO:0006935">
    <property type="term" value="P:chemotaxis"/>
    <property type="evidence" value="ECO:0007669"/>
    <property type="project" value="InterPro"/>
</dbReference>
<protein>
    <recommendedName>
        <fullName evidence="2">histidine kinase</fullName>
        <ecNumber evidence="2">2.7.13.3</ecNumber>
    </recommendedName>
</protein>
<dbReference type="OrthoDB" id="9803176at2"/>
<dbReference type="InterPro" id="IPR003594">
    <property type="entry name" value="HATPase_dom"/>
</dbReference>
<keyword evidence="5 12" id="KW-0418">Kinase</keyword>
<dbReference type="InterPro" id="IPR036641">
    <property type="entry name" value="HPT_dom_sf"/>
</dbReference>
<dbReference type="SMART" id="SM00387">
    <property type="entry name" value="HATPase_c"/>
    <property type="match status" value="1"/>
</dbReference>
<dbReference type="PROSITE" id="PS50894">
    <property type="entry name" value="HPT"/>
    <property type="match status" value="1"/>
</dbReference>
<keyword evidence="13" id="KW-1185">Reference proteome</keyword>
<evidence type="ECO:0000256" key="1">
    <source>
        <dbReference type="ARBA" id="ARBA00000085"/>
    </source>
</evidence>
<evidence type="ECO:0000256" key="3">
    <source>
        <dbReference type="ARBA" id="ARBA00022553"/>
    </source>
</evidence>
<dbReference type="SUPFAM" id="SSF55874">
    <property type="entry name" value="ATPase domain of HSP90 chaperone/DNA topoisomerase II/histidine kinase"/>
    <property type="match status" value="1"/>
</dbReference>
<dbReference type="PROSITE" id="PS50851">
    <property type="entry name" value="CHEW"/>
    <property type="match status" value="1"/>
</dbReference>
<evidence type="ECO:0000256" key="7">
    <source>
        <dbReference type="PROSITE-ProRule" id="PRU00169"/>
    </source>
</evidence>
<evidence type="ECO:0000256" key="2">
    <source>
        <dbReference type="ARBA" id="ARBA00012438"/>
    </source>
</evidence>
<feature type="domain" description="CheW-like" evidence="10">
    <location>
        <begin position="440"/>
        <end position="577"/>
    </location>
</feature>
<dbReference type="EMBL" id="FOUU01000007">
    <property type="protein sequence ID" value="SFM92642.1"/>
    <property type="molecule type" value="Genomic_DNA"/>
</dbReference>
<dbReference type="InterPro" id="IPR004358">
    <property type="entry name" value="Sig_transdc_His_kin-like_C"/>
</dbReference>
<dbReference type="Gene3D" id="1.20.120.160">
    <property type="entry name" value="HPT domain"/>
    <property type="match status" value="1"/>
</dbReference>
<dbReference type="RefSeq" id="WP_093395419.1">
    <property type="nucleotide sequence ID" value="NZ_FOUU01000007.1"/>
</dbReference>
<dbReference type="InterPro" id="IPR036061">
    <property type="entry name" value="CheW-like_dom_sf"/>
</dbReference>
<dbReference type="InterPro" id="IPR051315">
    <property type="entry name" value="Bact_Chemotaxis_CheA"/>
</dbReference>
<dbReference type="EC" id="2.7.13.3" evidence="2"/>
<dbReference type="SMART" id="SM00448">
    <property type="entry name" value="REC"/>
    <property type="match status" value="1"/>
</dbReference>
<dbReference type="InterPro" id="IPR036890">
    <property type="entry name" value="HATPase_C_sf"/>
</dbReference>
<evidence type="ECO:0000259" key="10">
    <source>
        <dbReference type="PROSITE" id="PS50851"/>
    </source>
</evidence>
<dbReference type="Pfam" id="PF02518">
    <property type="entry name" value="HATPase_c"/>
    <property type="match status" value="1"/>
</dbReference>
<dbReference type="InterPro" id="IPR001789">
    <property type="entry name" value="Sig_transdc_resp-reg_receiver"/>
</dbReference>
<feature type="domain" description="Response regulatory" evidence="9">
    <location>
        <begin position="598"/>
        <end position="714"/>
    </location>
</feature>
<dbReference type="PROSITE" id="PS50109">
    <property type="entry name" value="HIS_KIN"/>
    <property type="match status" value="1"/>
</dbReference>
<keyword evidence="4" id="KW-0808">Transferase</keyword>
<dbReference type="InterPro" id="IPR002545">
    <property type="entry name" value="CheW-lke_dom"/>
</dbReference>
<evidence type="ECO:0000259" key="9">
    <source>
        <dbReference type="PROSITE" id="PS50110"/>
    </source>
</evidence>
<dbReference type="SMART" id="SM00073">
    <property type="entry name" value="HPT"/>
    <property type="match status" value="1"/>
</dbReference>
<dbReference type="Pfam" id="PF00072">
    <property type="entry name" value="Response_reg"/>
    <property type="match status" value="1"/>
</dbReference>
<dbReference type="FunFam" id="3.30.565.10:FF:000016">
    <property type="entry name" value="Chemotaxis protein CheA, putative"/>
    <property type="match status" value="1"/>
</dbReference>
<organism evidence="12 13">
    <name type="scientific">Thermodesulforhabdus norvegica</name>
    <dbReference type="NCBI Taxonomy" id="39841"/>
    <lineage>
        <taxon>Bacteria</taxon>
        <taxon>Pseudomonadati</taxon>
        <taxon>Thermodesulfobacteriota</taxon>
        <taxon>Syntrophobacteria</taxon>
        <taxon>Syntrophobacterales</taxon>
        <taxon>Thermodesulforhabdaceae</taxon>
        <taxon>Thermodesulforhabdus</taxon>
    </lineage>
</organism>
<gene>
    <name evidence="12" type="ORF">SAMN05660836_01970</name>
</gene>
<dbReference type="InterPro" id="IPR005467">
    <property type="entry name" value="His_kinase_dom"/>
</dbReference>
<sequence length="715" mass="79562">MQDDQLMAALLEAFREEARERLEALYSFAEALESGDLTREKVDEAYREAHSLKGAARAVGLTEVVRVCQELESFIGRLKDDGEREPQEVARELYRFIKEIESGIYGWKAASGVSQGEAFSEGAVEKDRGGFFEEGETSEGAVALARTGDKVSYEPLHEPTETVRVNVRRLDVLLRRAEEFIPIKLASSQYAGELKKLYWFLEDVKSRRGDDPDLSYVESVLQRLVLRVESTSRQLDILVEDLLDRAKDLLMQPFSVLFQGMGRMVRELAGELGKEVVFTVDGEDIEIDRRILEELRDPMIHLLRNAVDHGIEVPEERVRRGKDRQGRVGVLIRREEARKVSLVVRDDGRGISVKRVREKALELGLLQQSRLEGMDDFQVLQFIFYPGFSTSPSVTELSGRGLGMSIVKEKIESVGGSVSVSSKEGFGTEFIIELPVSLATFRGILVRDLGRRFVVPTHSVDAVVRLEESDHRALIGGVVSVKHNGQIIPVQRLGAVLGLDRPRRREGDSPSVLLVISASGVRAGFLVEEVITEQEGLIKGLGPHLKSVPFVWAATVLGSGEVVPVLNPGDLVRSLQEKPVAAEDSGEYDRGIPLKRKNILVVEDSITSRTLLKNILEASGFGVITAVDGLEALSLLENYEIDLVVSDVEMPRMNGIELTRRIRASEGMRNLPVILVTGLDSPEDRERGLEAGADAYIVKTDFRQTTLLEVIRRYL</sequence>
<dbReference type="PROSITE" id="PS50110">
    <property type="entry name" value="RESPONSE_REGULATORY"/>
    <property type="match status" value="1"/>
</dbReference>
<dbReference type="SUPFAM" id="SSF47226">
    <property type="entry name" value="Histidine-containing phosphotransfer domain, HPT domain"/>
    <property type="match status" value="1"/>
</dbReference>
<dbReference type="SUPFAM" id="SSF50341">
    <property type="entry name" value="CheW-like"/>
    <property type="match status" value="1"/>
</dbReference>
<dbReference type="Gene3D" id="3.40.50.2300">
    <property type="match status" value="1"/>
</dbReference>
<dbReference type="Gene3D" id="3.30.565.10">
    <property type="entry name" value="Histidine kinase-like ATPase, C-terminal domain"/>
    <property type="match status" value="1"/>
</dbReference>
<name>A0A1I4UUI8_9BACT</name>
<accession>A0A1I4UUI8</accession>
<feature type="modified residue" description="4-aspartylphosphate" evidence="7">
    <location>
        <position position="647"/>
    </location>
</feature>
<evidence type="ECO:0000313" key="13">
    <source>
        <dbReference type="Proteomes" id="UP000199611"/>
    </source>
</evidence>
<dbReference type="STRING" id="39841.SAMN05660836_01970"/>
<dbReference type="PRINTS" id="PR00344">
    <property type="entry name" value="BCTRLSENSOR"/>
</dbReference>
<evidence type="ECO:0000256" key="6">
    <source>
        <dbReference type="PROSITE-ProRule" id="PRU00110"/>
    </source>
</evidence>
<dbReference type="Gene3D" id="2.30.30.40">
    <property type="entry name" value="SH3 Domains"/>
    <property type="match status" value="1"/>
</dbReference>
<keyword evidence="3 7" id="KW-0597">Phosphoprotein</keyword>
<dbReference type="InterPro" id="IPR011006">
    <property type="entry name" value="CheY-like_superfamily"/>
</dbReference>
<dbReference type="SUPFAM" id="SSF52172">
    <property type="entry name" value="CheY-like"/>
    <property type="match status" value="1"/>
</dbReference>
<dbReference type="SMART" id="SM00260">
    <property type="entry name" value="CheW"/>
    <property type="match status" value="1"/>
</dbReference>